<sequence length="376" mass="41965">MNPITWLLALLQRLWRFLFASKRDENLYSLDHAILHIQVPPPSLWMNMGYWKTETTLSGASQALLTQVLIAARLLSPDGHPVAHPPRRRLHLLDVGIGCGDQTLSLIQSQRLVDVDVEDAAGTVAAAPQHQHQHQHQPLFDSYTGLTIAPTQAATARARVAALPSRSSHSHSHSHSRTPACKTQIFCADAADPSSWPVEIHASLRSRTKGQDENENETENEDEDEENENENETWLLALDTLYHFRPSRRALLQHAARELRASLMAFDLLLSETASWWQRLVLRAICWVTGTPYANFVTRAEYEALLVGGGGYALADVEVRDVSGEVFAGLAGFLARRERELRPFGIGVGKFRGARVVFDWWARSGVVRGVVVVARR</sequence>
<dbReference type="EMBL" id="DS027054">
    <property type="protein sequence ID" value="EAW10114.1"/>
    <property type="molecule type" value="Genomic_DNA"/>
</dbReference>
<gene>
    <name evidence="3" type="ORF">ACLA_045790</name>
</gene>
<dbReference type="GeneID" id="4704341"/>
<organism evidence="3 4">
    <name type="scientific">Aspergillus clavatus (strain ATCC 1007 / CBS 513.65 / DSM 816 / NCTC 3887 / NRRL 1 / QM 1276 / 107)</name>
    <dbReference type="NCBI Taxonomy" id="344612"/>
    <lineage>
        <taxon>Eukaryota</taxon>
        <taxon>Fungi</taxon>
        <taxon>Dikarya</taxon>
        <taxon>Ascomycota</taxon>
        <taxon>Pezizomycotina</taxon>
        <taxon>Eurotiomycetes</taxon>
        <taxon>Eurotiomycetidae</taxon>
        <taxon>Eurotiales</taxon>
        <taxon>Aspergillaceae</taxon>
        <taxon>Aspergillus</taxon>
        <taxon>Aspergillus subgen. Fumigati</taxon>
    </lineage>
</organism>
<dbReference type="AlphaFoldDB" id="A1CGV9"/>
<feature type="region of interest" description="Disordered" evidence="1">
    <location>
        <begin position="157"/>
        <end position="179"/>
    </location>
</feature>
<feature type="signal peptide" evidence="2">
    <location>
        <begin position="1"/>
        <end position="20"/>
    </location>
</feature>
<feature type="compositionally biased region" description="Acidic residues" evidence="1">
    <location>
        <begin position="213"/>
        <end position="230"/>
    </location>
</feature>
<dbReference type="HOGENOM" id="CLU_039068_3_0_1"/>
<dbReference type="eggNOG" id="ENOG502S5S2">
    <property type="taxonomic scope" value="Eukaryota"/>
</dbReference>
<name>A1CGV9_ASPCL</name>
<evidence type="ECO:0000256" key="2">
    <source>
        <dbReference type="SAM" id="SignalP"/>
    </source>
</evidence>
<keyword evidence="2" id="KW-0732">Signal</keyword>
<dbReference type="RefSeq" id="XP_001271540.1">
    <property type="nucleotide sequence ID" value="XM_001271539.1"/>
</dbReference>
<dbReference type="OMA" id="MNMGYWE"/>
<feature type="region of interest" description="Disordered" evidence="1">
    <location>
        <begin position="204"/>
        <end position="230"/>
    </location>
</feature>
<dbReference type="InterPro" id="IPR029063">
    <property type="entry name" value="SAM-dependent_MTases_sf"/>
</dbReference>
<evidence type="ECO:0000313" key="3">
    <source>
        <dbReference type="EMBL" id="EAW10114.1"/>
    </source>
</evidence>
<evidence type="ECO:0000313" key="4">
    <source>
        <dbReference type="Proteomes" id="UP000006701"/>
    </source>
</evidence>
<reference evidence="3 4" key="1">
    <citation type="journal article" date="2008" name="PLoS Genet.">
        <title>Genomic islands in the pathogenic filamentous fungus Aspergillus fumigatus.</title>
        <authorList>
            <person name="Fedorova N.D."/>
            <person name="Khaldi N."/>
            <person name="Joardar V.S."/>
            <person name="Maiti R."/>
            <person name="Amedeo P."/>
            <person name="Anderson M.J."/>
            <person name="Crabtree J."/>
            <person name="Silva J.C."/>
            <person name="Badger J.H."/>
            <person name="Albarraq A."/>
            <person name="Angiuoli S."/>
            <person name="Bussey H."/>
            <person name="Bowyer P."/>
            <person name="Cotty P.J."/>
            <person name="Dyer P.S."/>
            <person name="Egan A."/>
            <person name="Galens K."/>
            <person name="Fraser-Liggett C.M."/>
            <person name="Haas B.J."/>
            <person name="Inman J.M."/>
            <person name="Kent R."/>
            <person name="Lemieux S."/>
            <person name="Malavazi I."/>
            <person name="Orvis J."/>
            <person name="Roemer T."/>
            <person name="Ronning C.M."/>
            <person name="Sundaram J.P."/>
            <person name="Sutton G."/>
            <person name="Turner G."/>
            <person name="Venter J.C."/>
            <person name="White O.R."/>
            <person name="Whitty B.R."/>
            <person name="Youngman P."/>
            <person name="Wolfe K.H."/>
            <person name="Goldman G.H."/>
            <person name="Wortman J.R."/>
            <person name="Jiang B."/>
            <person name="Denning D.W."/>
            <person name="Nierman W.C."/>
        </authorList>
    </citation>
    <scope>NUCLEOTIDE SEQUENCE [LARGE SCALE GENOMIC DNA]</scope>
    <source>
        <strain evidence="4">ATCC 1007 / CBS 513.65 / DSM 816 / NCTC 3887 / NRRL 1</strain>
    </source>
</reference>
<dbReference type="OrthoDB" id="61390at2759"/>
<accession>A1CGV9</accession>
<dbReference type="VEuPathDB" id="FungiDB:ACLA_045790"/>
<feature type="compositionally biased region" description="Low complexity" evidence="1">
    <location>
        <begin position="157"/>
        <end position="167"/>
    </location>
</feature>
<protein>
    <recommendedName>
        <fullName evidence="5">S-adenosyl-L-methionine-dependent methyltransferase</fullName>
    </recommendedName>
</protein>
<feature type="chain" id="PRO_5002633165" description="S-adenosyl-L-methionine-dependent methyltransferase" evidence="2">
    <location>
        <begin position="21"/>
        <end position="376"/>
    </location>
</feature>
<dbReference type="SUPFAM" id="SSF53335">
    <property type="entry name" value="S-adenosyl-L-methionine-dependent methyltransferases"/>
    <property type="match status" value="1"/>
</dbReference>
<dbReference type="KEGG" id="act:ACLA_045790"/>
<evidence type="ECO:0008006" key="5">
    <source>
        <dbReference type="Google" id="ProtNLM"/>
    </source>
</evidence>
<evidence type="ECO:0000256" key="1">
    <source>
        <dbReference type="SAM" id="MobiDB-lite"/>
    </source>
</evidence>
<dbReference type="Proteomes" id="UP000006701">
    <property type="component" value="Unassembled WGS sequence"/>
</dbReference>
<dbReference type="Gene3D" id="3.40.50.150">
    <property type="entry name" value="Vaccinia Virus protein VP39"/>
    <property type="match status" value="1"/>
</dbReference>
<keyword evidence="4" id="KW-1185">Reference proteome</keyword>
<proteinExistence type="predicted"/>